<evidence type="ECO:0000256" key="1">
    <source>
        <dbReference type="ARBA" id="ARBA00004141"/>
    </source>
</evidence>
<dbReference type="PANTHER" id="PTHR28152:SF1">
    <property type="entry name" value="HYDROXYACYL-THIOESTER DEHYDRATASE TYPE 2, MITOCHONDRIAL"/>
    <property type="match status" value="1"/>
</dbReference>
<feature type="transmembrane region" description="Helical" evidence="6">
    <location>
        <begin position="404"/>
        <end position="437"/>
    </location>
</feature>
<dbReference type="SUPFAM" id="SSF54637">
    <property type="entry name" value="Thioesterase/thiol ester dehydrase-isomerase"/>
    <property type="match status" value="1"/>
</dbReference>
<dbReference type="InterPro" id="IPR007599">
    <property type="entry name" value="DER1"/>
</dbReference>
<dbReference type="Gene3D" id="3.10.129.10">
    <property type="entry name" value="Hotdog Thioesterase"/>
    <property type="match status" value="1"/>
</dbReference>
<dbReference type="Pfam" id="PF04511">
    <property type="entry name" value="DER1"/>
    <property type="match status" value="1"/>
</dbReference>
<dbReference type="InterPro" id="IPR029069">
    <property type="entry name" value="HotDog_dom_sf"/>
</dbReference>
<evidence type="ECO:0000256" key="5">
    <source>
        <dbReference type="SAM" id="MobiDB-lite"/>
    </source>
</evidence>
<dbReference type="PANTHER" id="PTHR28152">
    <property type="entry name" value="HYDROXYACYL-THIOESTER DEHYDRATASE TYPE 2, MITOCHONDRIAL"/>
    <property type="match status" value="1"/>
</dbReference>
<feature type="compositionally biased region" description="Low complexity" evidence="5">
    <location>
        <begin position="538"/>
        <end position="565"/>
    </location>
</feature>
<proteinExistence type="predicted"/>
<dbReference type="InterPro" id="IPR035952">
    <property type="entry name" value="Rhomboid-like_sf"/>
</dbReference>
<accession>A0A0U1M0L4</accession>
<dbReference type="EMBL" id="CVMT01000005">
    <property type="protein sequence ID" value="CRG88550.1"/>
    <property type="molecule type" value="Genomic_DNA"/>
</dbReference>
<name>A0A0U1M0L4_TALIS</name>
<evidence type="ECO:0000313" key="7">
    <source>
        <dbReference type="EMBL" id="CRG88550.1"/>
    </source>
</evidence>
<sequence>MLLYHGSLFTKALPSLRRPISSLVQRSLEKELTARRLPLAYDYLSPQASHLLQLSLFEHLPRETGKVAAESEEGLRRLPSVREQRHLPPGHHLVYFPPQVTLSELLRDGTDVLHAPGEPFHRRLWAGGNVVFPRSGSLILNGQRAVCVENISSVNVKGREGEEKIFVTIERRFSTVAEGEDESQLRSRLENNPSVLTETRDLVFLREPDLETRHASSGKTSRLVKSPAEPDISHRLTPNKALLFRFSALTFNAHLIHLDQTYTKNIEGHNDLLVHGPLSLTLMLSVLSSHLAKSGQAIQRFTYRNLAPLLDIMDVFWAAPPVARTLTALTCLESALVYGGLLNGYHIVFLPGQIFKLLPEVWRLATPFLLTKPQLSFLFDLYFMYTYSSGLEKNSPRFLRSGDFLTYVVFVGAVIMLLANFLFGSVIFTSALIMAFIHTWSQDNRGKQVHFYVVQIRAEWLPLALLGVNFVMAGPTAAMIEGTGIIASHLYDFLTRIWPTFGGGRNYITTPAFVHNLFDDSRSSSRGYGAAYRPAQAGQARQAGQAGQSSGASSSYFGSSWSTRGAGRRLGGN</sequence>
<evidence type="ECO:0000313" key="8">
    <source>
        <dbReference type="Proteomes" id="UP000054383"/>
    </source>
</evidence>
<evidence type="ECO:0000256" key="2">
    <source>
        <dbReference type="ARBA" id="ARBA00022692"/>
    </source>
</evidence>
<organism evidence="7 8">
    <name type="scientific">Talaromyces islandicus</name>
    <name type="common">Penicillium islandicum</name>
    <dbReference type="NCBI Taxonomy" id="28573"/>
    <lineage>
        <taxon>Eukaryota</taxon>
        <taxon>Fungi</taxon>
        <taxon>Dikarya</taxon>
        <taxon>Ascomycota</taxon>
        <taxon>Pezizomycotina</taxon>
        <taxon>Eurotiomycetes</taxon>
        <taxon>Eurotiomycetidae</taxon>
        <taxon>Eurotiales</taxon>
        <taxon>Trichocomaceae</taxon>
        <taxon>Talaromyces</taxon>
        <taxon>Talaromyces sect. Islandici</taxon>
    </lineage>
</organism>
<feature type="region of interest" description="Disordered" evidence="5">
    <location>
        <begin position="538"/>
        <end position="573"/>
    </location>
</feature>
<dbReference type="OMA" id="REMRICA"/>
<dbReference type="GO" id="GO:0016020">
    <property type="term" value="C:membrane"/>
    <property type="evidence" value="ECO:0007669"/>
    <property type="project" value="UniProtKB-SubCell"/>
</dbReference>
<evidence type="ECO:0000256" key="3">
    <source>
        <dbReference type="ARBA" id="ARBA00022989"/>
    </source>
</evidence>
<evidence type="ECO:0000256" key="4">
    <source>
        <dbReference type="ARBA" id="ARBA00023136"/>
    </source>
</evidence>
<dbReference type="OrthoDB" id="3257538at2759"/>
<evidence type="ECO:0000256" key="6">
    <source>
        <dbReference type="SAM" id="Phobius"/>
    </source>
</evidence>
<dbReference type="GO" id="GO:0005739">
    <property type="term" value="C:mitochondrion"/>
    <property type="evidence" value="ECO:0007669"/>
    <property type="project" value="TreeGrafter"/>
</dbReference>
<keyword evidence="3 6" id="KW-1133">Transmembrane helix</keyword>
<dbReference type="STRING" id="28573.A0A0U1M0L4"/>
<dbReference type="SUPFAM" id="SSF144091">
    <property type="entry name" value="Rhomboid-like"/>
    <property type="match status" value="1"/>
</dbReference>
<comment type="subcellular location">
    <subcellularLocation>
        <location evidence="1">Membrane</location>
        <topology evidence="1">Multi-pass membrane protein</topology>
    </subcellularLocation>
</comment>
<dbReference type="InterPro" id="IPR052741">
    <property type="entry name" value="Mitochondrial_HTD2"/>
</dbReference>
<gene>
    <name evidence="7" type="ORF">PISL3812_05581</name>
</gene>
<keyword evidence="2 6" id="KW-0812">Transmembrane</keyword>
<reference evidence="7 8" key="1">
    <citation type="submission" date="2015-04" db="EMBL/GenBank/DDBJ databases">
        <authorList>
            <person name="Syromyatnikov M.Y."/>
            <person name="Popov V.N."/>
        </authorList>
    </citation>
    <scope>NUCLEOTIDE SEQUENCE [LARGE SCALE GENOMIC DNA]</scope>
    <source>
        <strain evidence="7">WF-38-12</strain>
    </source>
</reference>
<keyword evidence="8" id="KW-1185">Reference proteome</keyword>
<keyword evidence="4 6" id="KW-0472">Membrane</keyword>
<dbReference type="GO" id="GO:0019171">
    <property type="term" value="F:(3R)-hydroxyacyl-[acyl-carrier-protein] dehydratase activity"/>
    <property type="evidence" value="ECO:0007669"/>
    <property type="project" value="TreeGrafter"/>
</dbReference>
<dbReference type="AlphaFoldDB" id="A0A0U1M0L4"/>
<protein>
    <submittedName>
        <fullName evidence="7">Derlin-1</fullName>
    </submittedName>
</protein>
<dbReference type="Proteomes" id="UP000054383">
    <property type="component" value="Unassembled WGS sequence"/>
</dbReference>